<keyword evidence="11" id="KW-1185">Reference proteome</keyword>
<keyword evidence="2" id="KW-0004">4Fe-4S</keyword>
<dbReference type="GO" id="GO:0005886">
    <property type="term" value="C:plasma membrane"/>
    <property type="evidence" value="ECO:0007669"/>
    <property type="project" value="TreeGrafter"/>
</dbReference>
<dbReference type="Proteomes" id="UP000194003">
    <property type="component" value="Unassembled WGS sequence"/>
</dbReference>
<dbReference type="EMBL" id="LVJN01000016">
    <property type="protein sequence ID" value="OSM06184.1"/>
    <property type="molecule type" value="Genomic_DNA"/>
</dbReference>
<feature type="transmembrane region" description="Helical" evidence="8">
    <location>
        <begin position="154"/>
        <end position="175"/>
    </location>
</feature>
<proteinExistence type="predicted"/>
<keyword evidence="8" id="KW-0812">Transmembrane</keyword>
<keyword evidence="8" id="KW-1133">Transmembrane helix</keyword>
<keyword evidence="4" id="KW-0677">Repeat</keyword>
<dbReference type="GO" id="GO:0051539">
    <property type="term" value="F:4 iron, 4 sulfur cluster binding"/>
    <property type="evidence" value="ECO:0007669"/>
    <property type="project" value="UniProtKB-KW"/>
</dbReference>
<feature type="transmembrane region" description="Helical" evidence="8">
    <location>
        <begin position="21"/>
        <end position="38"/>
    </location>
</feature>
<evidence type="ECO:0000256" key="4">
    <source>
        <dbReference type="ARBA" id="ARBA00022737"/>
    </source>
</evidence>
<evidence type="ECO:0000256" key="3">
    <source>
        <dbReference type="ARBA" id="ARBA00022723"/>
    </source>
</evidence>
<dbReference type="Pfam" id="PF12801">
    <property type="entry name" value="Fer4_5"/>
    <property type="match status" value="2"/>
</dbReference>
<evidence type="ECO:0000256" key="6">
    <source>
        <dbReference type="ARBA" id="ARBA00023004"/>
    </source>
</evidence>
<evidence type="ECO:0000313" key="11">
    <source>
        <dbReference type="Proteomes" id="UP000194003"/>
    </source>
</evidence>
<feature type="domain" description="4Fe-4S ferredoxin-type" evidence="9">
    <location>
        <begin position="204"/>
        <end position="234"/>
    </location>
</feature>
<dbReference type="InterPro" id="IPR017896">
    <property type="entry name" value="4Fe4S_Fe-S-bd"/>
</dbReference>
<dbReference type="PANTHER" id="PTHR30176">
    <property type="entry name" value="FERREDOXIN-TYPE PROTEIN NAPH"/>
    <property type="match status" value="1"/>
</dbReference>
<evidence type="ECO:0000256" key="2">
    <source>
        <dbReference type="ARBA" id="ARBA00022485"/>
    </source>
</evidence>
<dbReference type="PROSITE" id="PS51379">
    <property type="entry name" value="4FE4S_FER_2"/>
    <property type="match status" value="2"/>
</dbReference>
<reference evidence="10 11" key="1">
    <citation type="journal article" date="2016" name="BMC Genomics">
        <title>Combined genomic and structural analyses of a cultured magnetotactic bacterium reveals its niche adaptation to a dynamic environment.</title>
        <authorList>
            <person name="Araujo A.C."/>
            <person name="Morillo V."/>
            <person name="Cypriano J."/>
            <person name="Teixeira L.C."/>
            <person name="Leao P."/>
            <person name="Lyra S."/>
            <person name="Almeida L.G."/>
            <person name="Bazylinski D.A."/>
            <person name="Vasconcellos A.T."/>
            <person name="Abreu F."/>
            <person name="Lins U."/>
        </authorList>
    </citation>
    <scope>NUCLEOTIDE SEQUENCE [LARGE SCALE GENOMIC DNA]</scope>
    <source>
        <strain evidence="10 11">IT-1</strain>
    </source>
</reference>
<protein>
    <submittedName>
        <fullName evidence="10">Putative ferredoxin-type protein NapH</fullName>
    </submittedName>
</protein>
<feature type="domain" description="4Fe-4S ferredoxin-type" evidence="9">
    <location>
        <begin position="241"/>
        <end position="270"/>
    </location>
</feature>
<dbReference type="PROSITE" id="PS00198">
    <property type="entry name" value="4FE4S_FER_1"/>
    <property type="match status" value="1"/>
</dbReference>
<sequence>MQEQGWWKAHRWLLLRRLSQLSILLLFLAGPLWGVWIIKGNLAASLTLDLLPLSDPLVVLQELAAGQTPLTNALLGAGIIALFYALLGGRVFCAWVCPVNPISDAANWLRQRLGLKGGAKVSRSVRYWLLAAVLVLAAVSGALLWELINPVHALYRALLFGVGWIGWMAAALFVLELVSGRDMWCGHLCPMGAFYALLGRFSLLRVTADARARCNECMDCYAVCPEPTILSNPVNGAEKGLQPLIDSGLCSNCGRCIDVCARDVFRFAPRWNSDQNPSVEP</sequence>
<feature type="transmembrane region" description="Helical" evidence="8">
    <location>
        <begin position="127"/>
        <end position="148"/>
    </location>
</feature>
<evidence type="ECO:0000256" key="5">
    <source>
        <dbReference type="ARBA" id="ARBA00022982"/>
    </source>
</evidence>
<gene>
    <name evidence="10" type="ORF">MAIT1_01157</name>
</gene>
<dbReference type="STRING" id="1434232.MAIT1_01157"/>
<feature type="transmembrane region" description="Helical" evidence="8">
    <location>
        <begin position="73"/>
        <end position="97"/>
    </location>
</feature>
<dbReference type="PANTHER" id="PTHR30176:SF3">
    <property type="entry name" value="FERREDOXIN-TYPE PROTEIN NAPH"/>
    <property type="match status" value="1"/>
</dbReference>
<dbReference type="NCBIfam" id="TIGR02163">
    <property type="entry name" value="napH"/>
    <property type="match status" value="1"/>
</dbReference>
<dbReference type="Pfam" id="PF12838">
    <property type="entry name" value="Fer4_7"/>
    <property type="match status" value="1"/>
</dbReference>
<keyword evidence="3" id="KW-0479">Metal-binding</keyword>
<dbReference type="Gene3D" id="3.30.70.20">
    <property type="match status" value="1"/>
</dbReference>
<organism evidence="10 11">
    <name type="scientific">Magnetofaba australis IT-1</name>
    <dbReference type="NCBI Taxonomy" id="1434232"/>
    <lineage>
        <taxon>Bacteria</taxon>
        <taxon>Pseudomonadati</taxon>
        <taxon>Pseudomonadota</taxon>
        <taxon>Magnetococcia</taxon>
        <taxon>Magnetococcales</taxon>
        <taxon>Magnetococcaceae</taxon>
        <taxon>Magnetofaba</taxon>
    </lineage>
</organism>
<keyword evidence="5" id="KW-0249">Electron transport</keyword>
<evidence type="ECO:0000256" key="7">
    <source>
        <dbReference type="ARBA" id="ARBA00023014"/>
    </source>
</evidence>
<evidence type="ECO:0000256" key="1">
    <source>
        <dbReference type="ARBA" id="ARBA00022448"/>
    </source>
</evidence>
<comment type="caution">
    <text evidence="10">The sequence shown here is derived from an EMBL/GenBank/DDBJ whole genome shotgun (WGS) entry which is preliminary data.</text>
</comment>
<dbReference type="GO" id="GO:0046872">
    <property type="term" value="F:metal ion binding"/>
    <property type="evidence" value="ECO:0007669"/>
    <property type="project" value="UniProtKB-KW"/>
</dbReference>
<dbReference type="InterPro" id="IPR011886">
    <property type="entry name" value="NapH_MauN"/>
</dbReference>
<evidence type="ECO:0000256" key="8">
    <source>
        <dbReference type="SAM" id="Phobius"/>
    </source>
</evidence>
<dbReference type="InterPro" id="IPR017900">
    <property type="entry name" value="4Fe4S_Fe_S_CS"/>
</dbReference>
<evidence type="ECO:0000313" key="10">
    <source>
        <dbReference type="EMBL" id="OSM06184.1"/>
    </source>
</evidence>
<keyword evidence="1" id="KW-0813">Transport</keyword>
<keyword evidence="6" id="KW-0408">Iron</keyword>
<dbReference type="SUPFAM" id="SSF54862">
    <property type="entry name" value="4Fe-4S ferredoxins"/>
    <property type="match status" value="1"/>
</dbReference>
<name>A0A1Y2K7A7_9PROT</name>
<dbReference type="NCBIfam" id="NF007013">
    <property type="entry name" value="PRK09477.1"/>
    <property type="match status" value="1"/>
</dbReference>
<dbReference type="InterPro" id="IPR051684">
    <property type="entry name" value="Electron_Trans/Redox"/>
</dbReference>
<dbReference type="AlphaFoldDB" id="A0A1Y2K7A7"/>
<keyword evidence="8" id="KW-0472">Membrane</keyword>
<evidence type="ECO:0000259" key="9">
    <source>
        <dbReference type="PROSITE" id="PS51379"/>
    </source>
</evidence>
<accession>A0A1Y2K7A7</accession>
<keyword evidence="7" id="KW-0411">Iron-sulfur</keyword>